<keyword evidence="2" id="KW-1185">Reference proteome</keyword>
<reference evidence="2" key="1">
    <citation type="submission" date="2016-10" db="EMBL/GenBank/DDBJ databases">
        <authorList>
            <person name="Varghese N."/>
            <person name="Submissions S."/>
        </authorList>
    </citation>
    <scope>NUCLEOTIDE SEQUENCE [LARGE SCALE GENOMIC DNA]</scope>
    <source>
        <strain evidence="2">DSM 10146</strain>
    </source>
</reference>
<dbReference type="AlphaFoldDB" id="A0A1G7DFE0"/>
<protein>
    <submittedName>
        <fullName evidence="1">Uncharacterized protein</fullName>
    </submittedName>
</protein>
<evidence type="ECO:0000313" key="1">
    <source>
        <dbReference type="EMBL" id="SDE50237.1"/>
    </source>
</evidence>
<proteinExistence type="predicted"/>
<dbReference type="Proteomes" id="UP000198994">
    <property type="component" value="Unassembled WGS sequence"/>
</dbReference>
<gene>
    <name evidence="1" type="ORF">SAMN04488105_104190</name>
</gene>
<sequence length="72" mass="7781">MAFRRYFRRSARDFTMLRAGLLVALLALAHLLSTVQSGDGEIAEDARTYPQVIPAIIHGSLEDAGAQAGPLI</sequence>
<name>A0A1G7DFE0_9RHOB</name>
<dbReference type="EMBL" id="FNAV01000004">
    <property type="protein sequence ID" value="SDE50237.1"/>
    <property type="molecule type" value="Genomic_DNA"/>
</dbReference>
<dbReference type="RefSeq" id="WP_089957363.1">
    <property type="nucleotide sequence ID" value="NZ_FNAV01000004.1"/>
</dbReference>
<organism evidence="1 2">
    <name type="scientific">Salipiger thiooxidans</name>
    <dbReference type="NCBI Taxonomy" id="282683"/>
    <lineage>
        <taxon>Bacteria</taxon>
        <taxon>Pseudomonadati</taxon>
        <taxon>Pseudomonadota</taxon>
        <taxon>Alphaproteobacteria</taxon>
        <taxon>Rhodobacterales</taxon>
        <taxon>Roseobacteraceae</taxon>
        <taxon>Salipiger</taxon>
    </lineage>
</organism>
<accession>A0A1G7DFE0</accession>
<evidence type="ECO:0000313" key="2">
    <source>
        <dbReference type="Proteomes" id="UP000198994"/>
    </source>
</evidence>